<accession>A0A367FA29</accession>
<name>A0A367FA29_9ACTN</name>
<dbReference type="RefSeq" id="WP_114031908.1">
    <property type="nucleotide sequence ID" value="NZ_QOIL01000018.1"/>
</dbReference>
<protein>
    <submittedName>
        <fullName evidence="1">Uncharacterized protein</fullName>
    </submittedName>
</protein>
<keyword evidence="2" id="KW-1185">Reference proteome</keyword>
<reference evidence="1 2" key="1">
    <citation type="submission" date="2018-06" db="EMBL/GenBank/DDBJ databases">
        <title>Sphaerisporangium craniellae sp. nov., isolated from a marine sponge in the South China Sea.</title>
        <authorList>
            <person name="Li L."/>
        </authorList>
    </citation>
    <scope>NUCLEOTIDE SEQUENCE [LARGE SCALE GENOMIC DNA]</scope>
    <source>
        <strain evidence="1 2">CCTCC AA 208026</strain>
    </source>
</reference>
<dbReference type="EMBL" id="QOIL01000018">
    <property type="protein sequence ID" value="RCG26779.1"/>
    <property type="molecule type" value="Genomic_DNA"/>
</dbReference>
<gene>
    <name evidence="1" type="ORF">DQ384_28180</name>
</gene>
<evidence type="ECO:0000313" key="2">
    <source>
        <dbReference type="Proteomes" id="UP000253094"/>
    </source>
</evidence>
<dbReference type="Proteomes" id="UP000253094">
    <property type="component" value="Unassembled WGS sequence"/>
</dbReference>
<dbReference type="OrthoDB" id="3872623at2"/>
<comment type="caution">
    <text evidence="1">The sequence shown here is derived from an EMBL/GenBank/DDBJ whole genome shotgun (WGS) entry which is preliminary data.</text>
</comment>
<evidence type="ECO:0000313" key="1">
    <source>
        <dbReference type="EMBL" id="RCG26779.1"/>
    </source>
</evidence>
<proteinExistence type="predicted"/>
<dbReference type="AlphaFoldDB" id="A0A367FA29"/>
<sequence>MLPIDPHADIARRAWIPCPRCRDDRGCADCGSGRNCRDHWRYLLSNTGSVLHVQCPGCAHLWNHESGFGAGGRPPALA</sequence>
<organism evidence="1 2">
    <name type="scientific">Sphaerisporangium album</name>
    <dbReference type="NCBI Taxonomy" id="509200"/>
    <lineage>
        <taxon>Bacteria</taxon>
        <taxon>Bacillati</taxon>
        <taxon>Actinomycetota</taxon>
        <taxon>Actinomycetes</taxon>
        <taxon>Streptosporangiales</taxon>
        <taxon>Streptosporangiaceae</taxon>
        <taxon>Sphaerisporangium</taxon>
    </lineage>
</organism>